<protein>
    <recommendedName>
        <fullName evidence="4">superoxide dismutase</fullName>
        <ecNumber evidence="4">1.15.1.1</ecNumber>
    </recommendedName>
</protein>
<reference evidence="13 14" key="1">
    <citation type="submission" date="2015-04" db="EMBL/GenBank/DDBJ databases">
        <title>Lasius niger genome sequencing.</title>
        <authorList>
            <person name="Konorov E.A."/>
            <person name="Nikitin M.A."/>
            <person name="Kirill M.V."/>
            <person name="Chang P."/>
        </authorList>
    </citation>
    <scope>NUCLEOTIDE SEQUENCE [LARGE SCALE GENOMIC DNA]</scope>
    <source>
        <tissue evidence="13">Whole</tissue>
    </source>
</reference>
<feature type="transmembrane region" description="Helical" evidence="11">
    <location>
        <begin position="212"/>
        <end position="231"/>
    </location>
</feature>
<accession>A0A0J7KGT5</accession>
<comment type="cofactor">
    <cofactor evidence="1">
        <name>Cu cation</name>
        <dbReference type="ChEBI" id="CHEBI:23378"/>
    </cofactor>
</comment>
<feature type="transmembrane region" description="Helical" evidence="11">
    <location>
        <begin position="263"/>
        <end position="281"/>
    </location>
</feature>
<evidence type="ECO:0000313" key="13">
    <source>
        <dbReference type="EMBL" id="KMQ89459.1"/>
    </source>
</evidence>
<dbReference type="PROSITE" id="PS00087">
    <property type="entry name" value="SOD_CU_ZN_1"/>
    <property type="match status" value="1"/>
</dbReference>
<name>A0A0J7KGT5_LASNI</name>
<keyword evidence="7" id="KW-0049">Antioxidant</keyword>
<evidence type="ECO:0000256" key="7">
    <source>
        <dbReference type="ARBA" id="ARBA00022862"/>
    </source>
</evidence>
<keyword evidence="8" id="KW-0560">Oxidoreductase</keyword>
<dbReference type="PRINTS" id="PR00068">
    <property type="entry name" value="CUZNDISMTASE"/>
</dbReference>
<dbReference type="PROSITE" id="PS00332">
    <property type="entry name" value="SOD_CU_ZN_2"/>
    <property type="match status" value="1"/>
</dbReference>
<keyword evidence="6" id="KW-0862">Zinc</keyword>
<dbReference type="InterPro" id="IPR024134">
    <property type="entry name" value="SOD_Cu/Zn_/chaperone"/>
</dbReference>
<evidence type="ECO:0000256" key="5">
    <source>
        <dbReference type="ARBA" id="ARBA00022723"/>
    </source>
</evidence>
<dbReference type="GO" id="GO:0004784">
    <property type="term" value="F:superoxide dismutase activity"/>
    <property type="evidence" value="ECO:0007669"/>
    <property type="project" value="UniProtKB-EC"/>
</dbReference>
<dbReference type="InterPro" id="IPR036423">
    <property type="entry name" value="SOD-like_Cu/Zn_dom_sf"/>
</dbReference>
<feature type="transmembrane region" description="Helical" evidence="11">
    <location>
        <begin position="343"/>
        <end position="360"/>
    </location>
</feature>
<evidence type="ECO:0000256" key="1">
    <source>
        <dbReference type="ARBA" id="ARBA00001935"/>
    </source>
</evidence>
<dbReference type="Proteomes" id="UP000036403">
    <property type="component" value="Unassembled WGS sequence"/>
</dbReference>
<evidence type="ECO:0000256" key="4">
    <source>
        <dbReference type="ARBA" id="ARBA00012682"/>
    </source>
</evidence>
<feature type="non-terminal residue" evidence="13">
    <location>
        <position position="494"/>
    </location>
</feature>
<dbReference type="OrthoDB" id="2015551at2759"/>
<comment type="caution">
    <text evidence="13">The sequence shown here is derived from an EMBL/GenBank/DDBJ whole genome shotgun (WGS) entry which is preliminary data.</text>
</comment>
<dbReference type="FunFam" id="2.60.40.200:FF:000001">
    <property type="entry name" value="Superoxide dismutase [Cu-Zn]"/>
    <property type="match status" value="1"/>
</dbReference>
<comment type="cofactor">
    <cofactor evidence="2">
        <name>Zn(2+)</name>
        <dbReference type="ChEBI" id="CHEBI:29105"/>
    </cofactor>
</comment>
<dbReference type="GO" id="GO:0005507">
    <property type="term" value="F:copper ion binding"/>
    <property type="evidence" value="ECO:0007669"/>
    <property type="project" value="InterPro"/>
</dbReference>
<dbReference type="Pfam" id="PF00080">
    <property type="entry name" value="Sod_Cu"/>
    <property type="match status" value="1"/>
</dbReference>
<evidence type="ECO:0000259" key="12">
    <source>
        <dbReference type="Pfam" id="PF00080"/>
    </source>
</evidence>
<gene>
    <name evidence="13" type="ORF">RF55_10912</name>
</gene>
<dbReference type="CDD" id="cd00305">
    <property type="entry name" value="Cu-Zn_Superoxide_Dismutase"/>
    <property type="match status" value="1"/>
</dbReference>
<evidence type="ECO:0000256" key="11">
    <source>
        <dbReference type="SAM" id="Phobius"/>
    </source>
</evidence>
<evidence type="ECO:0000256" key="10">
    <source>
        <dbReference type="ARBA" id="ARBA00049204"/>
    </source>
</evidence>
<evidence type="ECO:0000256" key="2">
    <source>
        <dbReference type="ARBA" id="ARBA00001947"/>
    </source>
</evidence>
<keyword evidence="11" id="KW-0472">Membrane</keyword>
<dbReference type="InterPro" id="IPR001424">
    <property type="entry name" value="SOD_Cu_Zn_dom"/>
</dbReference>
<dbReference type="EC" id="1.15.1.1" evidence="4"/>
<dbReference type="Gene3D" id="2.60.40.200">
    <property type="entry name" value="Superoxide dismutase, copper/zinc binding domain"/>
    <property type="match status" value="1"/>
</dbReference>
<dbReference type="AlphaFoldDB" id="A0A0J7KGT5"/>
<evidence type="ECO:0000256" key="9">
    <source>
        <dbReference type="ARBA" id="ARBA00023008"/>
    </source>
</evidence>
<comment type="similarity">
    <text evidence="3">Belongs to the Cu-Zn superoxide dismutase family.</text>
</comment>
<feature type="transmembrane region" description="Helical" evidence="11">
    <location>
        <begin position="293"/>
        <end position="315"/>
    </location>
</feature>
<keyword evidence="5" id="KW-0479">Metal-binding</keyword>
<evidence type="ECO:0000256" key="6">
    <source>
        <dbReference type="ARBA" id="ARBA00022833"/>
    </source>
</evidence>
<keyword evidence="14" id="KW-1185">Reference proteome</keyword>
<comment type="catalytic activity">
    <reaction evidence="10">
        <text>2 superoxide + 2 H(+) = H2O2 + O2</text>
        <dbReference type="Rhea" id="RHEA:20696"/>
        <dbReference type="ChEBI" id="CHEBI:15378"/>
        <dbReference type="ChEBI" id="CHEBI:15379"/>
        <dbReference type="ChEBI" id="CHEBI:16240"/>
        <dbReference type="ChEBI" id="CHEBI:18421"/>
        <dbReference type="EC" id="1.15.1.1"/>
    </reaction>
</comment>
<organism evidence="13 14">
    <name type="scientific">Lasius niger</name>
    <name type="common">Black garden ant</name>
    <dbReference type="NCBI Taxonomy" id="67767"/>
    <lineage>
        <taxon>Eukaryota</taxon>
        <taxon>Metazoa</taxon>
        <taxon>Ecdysozoa</taxon>
        <taxon>Arthropoda</taxon>
        <taxon>Hexapoda</taxon>
        <taxon>Insecta</taxon>
        <taxon>Pterygota</taxon>
        <taxon>Neoptera</taxon>
        <taxon>Endopterygota</taxon>
        <taxon>Hymenoptera</taxon>
        <taxon>Apocrita</taxon>
        <taxon>Aculeata</taxon>
        <taxon>Formicoidea</taxon>
        <taxon>Formicidae</taxon>
        <taxon>Formicinae</taxon>
        <taxon>Lasius</taxon>
        <taxon>Lasius</taxon>
    </lineage>
</organism>
<keyword evidence="9" id="KW-0186">Copper</keyword>
<evidence type="ECO:0000256" key="3">
    <source>
        <dbReference type="ARBA" id="ARBA00010457"/>
    </source>
</evidence>
<dbReference type="PANTHER" id="PTHR10003">
    <property type="entry name" value="SUPEROXIDE DISMUTASE CU-ZN -RELATED"/>
    <property type="match status" value="1"/>
</dbReference>
<dbReference type="STRING" id="67767.A0A0J7KGT5"/>
<dbReference type="InterPro" id="IPR018152">
    <property type="entry name" value="SOD_Cu/Zn_BS"/>
</dbReference>
<proteinExistence type="inferred from homology"/>
<feature type="domain" description="Superoxide dismutase copper/zinc binding" evidence="12">
    <location>
        <begin position="14"/>
        <end position="149"/>
    </location>
</feature>
<dbReference type="SUPFAM" id="SSF49329">
    <property type="entry name" value="Cu,Zn superoxide dismutase-like"/>
    <property type="match status" value="1"/>
</dbReference>
<keyword evidence="11" id="KW-1133">Transmembrane helix</keyword>
<evidence type="ECO:0000313" key="14">
    <source>
        <dbReference type="Proteomes" id="UP000036403"/>
    </source>
</evidence>
<dbReference type="EMBL" id="LBMM01007742">
    <property type="protein sequence ID" value="KMQ89459.1"/>
    <property type="molecule type" value="Genomic_DNA"/>
</dbReference>
<keyword evidence="11" id="KW-0812">Transmembrane</keyword>
<evidence type="ECO:0000256" key="8">
    <source>
        <dbReference type="ARBA" id="ARBA00023002"/>
    </source>
</evidence>
<sequence length="494" mass="55250">MTVKAVCVLQGEPVKGTVHFEQADGSSAVKVTGEVSGLQKGLHGFHVHEFGDNTNGCTSAGAHFNPLGKEHGGPEHAVRHIGDLGNVEAGADGVAKINITDSQIQLSGPHSVIGRTVVVHADPDDLGQGGHELSKTTGNAGARLACGVIGITNRENGPRNSIYDNYNHYDDSSSDETEEEGKLFLIGLVRFLFSVKRDLQPGQHIVQGFTSLWRMLVFIIGALVVNIFEGVDAESFFSPRFTEEYKINLIPFKNVSQEKTADGLMPLYVFAIQAVCAMIMYQSCKFAYRTHMYQFGFAFPTSLAGLGTVCLIMALCVARKNCAFHGIIFTDYLFFGESLFENWSAFVSSWYVWCWLIWLMSQIWITRHLWTTENERLALAERIFSTITYDSLMIDQCLALNRKTQNDSVNEDDEEESKDAEILNDDFKIEVVDIGLDIGRIEQDFGREDLNTTVDKRKDRVTKIYACATMWHEEKNEMNRLVGSILRLDRDQQL</sequence>
<dbReference type="PaxDb" id="67767-A0A0J7KGT5"/>